<dbReference type="Pfam" id="PF04607">
    <property type="entry name" value="RelA_SpoT"/>
    <property type="match status" value="1"/>
</dbReference>
<dbReference type="AlphaFoldDB" id="A0A2T1KQG6"/>
<protein>
    <recommendedName>
        <fullName evidence="3">guanosine-3',5'-bis(diphosphate) 3'-diphosphatase</fullName>
        <ecNumber evidence="3">3.1.7.2</ecNumber>
    </recommendedName>
</protein>
<dbReference type="InterPro" id="IPR004811">
    <property type="entry name" value="RelA/Spo_fam"/>
</dbReference>
<evidence type="ECO:0000259" key="6">
    <source>
        <dbReference type="PROSITE" id="PS51671"/>
    </source>
</evidence>
<dbReference type="SMART" id="SM00954">
    <property type="entry name" value="RelA_SpoT"/>
    <property type="match status" value="1"/>
</dbReference>
<feature type="domain" description="HD" evidence="7">
    <location>
        <begin position="49"/>
        <end position="148"/>
    </location>
</feature>
<dbReference type="PROSITE" id="PS51671">
    <property type="entry name" value="ACT"/>
    <property type="match status" value="1"/>
</dbReference>
<keyword evidence="10" id="KW-1185">Reference proteome</keyword>
<dbReference type="FunFam" id="1.10.3210.10:FF:000001">
    <property type="entry name" value="GTP pyrophosphokinase RelA"/>
    <property type="match status" value="1"/>
</dbReference>
<sequence length="717" mass="80133">MAAAEATVEELATELSSYLDTNRINQVRRAYYYAEQAHEGQMRKSGDRYITHPLAVAGILANLRLDHQSLMAAMLHDVIEDTGIPKDALVEQFGDDVAELVDGVSKLTQIEFRSRAEAQAENFQKMTLAMAKDIRVILVKLADRLHNMRTLGPMPYEKRLRIAAETLDIYAPIANRLGMHAICTELEDLGFSSLYPMRSKYISKAVEKLRGSHREIIEEIRGKLQEKLEERGLPGRIMGREKHLNSIYNKMKFKQKSFHEIMDVYAFRIITDSEDNCYRILGAAHSLYKPLPGRFKDYIAMPKANGYQSLHTTLFGMHVNIEIQIRTEEMEHIANNGIAAHWMYKNEASGVTTINQSRVDRWVQGLMEMRERADDSMEFIEHVKVDLFPDEIYVFTPRGRIMELPSGATPVDFAYAIHTDIGNAAVACRINRNLASLSQPLQSGQTVEIITAPGARPNPAWLGFVITGKARSSIRHTLKTRKRVESLELGKTLLKRSLKGFGAKLSDISEAQKQAVVSHNQVNSFDDLISDIGMGNRMAYLVARQLVSGGELVADEPASLEKAAEAEANGAAVTIRGTEGLLVSFASCCKPIPGDPIVGVMDSGKGMVIHSDTCARLPDDNNGRARLTHLNWAKDITDEFAVELRVELERQRGVIAEVANAVAMADGNIARINVEDQNARFGIVSLVVHVHGRKHLARVMRRVRNIRAVTQISRVRY</sequence>
<dbReference type="EC" id="3.1.7.2" evidence="3"/>
<dbReference type="InterPro" id="IPR003607">
    <property type="entry name" value="HD/PDEase_dom"/>
</dbReference>
<dbReference type="GO" id="GO:0015970">
    <property type="term" value="P:guanosine tetraphosphate biosynthetic process"/>
    <property type="evidence" value="ECO:0007669"/>
    <property type="project" value="UniProtKB-UniPathway"/>
</dbReference>
<dbReference type="InterPro" id="IPR045600">
    <property type="entry name" value="RelA/SpoT_AH_RIS"/>
</dbReference>
<evidence type="ECO:0000256" key="1">
    <source>
        <dbReference type="ARBA" id="ARBA00022801"/>
    </source>
</evidence>
<dbReference type="RefSeq" id="WP_106761302.1">
    <property type="nucleotide sequence ID" value="NZ_PXNP01000013.1"/>
</dbReference>
<dbReference type="PANTHER" id="PTHR21262:SF36">
    <property type="entry name" value="BIFUNCTIONAL (P)PPGPP SYNTHASE_HYDROLASE SPOT"/>
    <property type="match status" value="1"/>
</dbReference>
<dbReference type="SUPFAM" id="SSF81271">
    <property type="entry name" value="TGS-like"/>
    <property type="match status" value="1"/>
</dbReference>
<feature type="domain" description="ACT" evidence="6">
    <location>
        <begin position="643"/>
        <end position="717"/>
    </location>
</feature>
<evidence type="ECO:0000256" key="5">
    <source>
        <dbReference type="RuleBase" id="RU003847"/>
    </source>
</evidence>
<reference evidence="9 10" key="1">
    <citation type="submission" date="2018-03" db="EMBL/GenBank/DDBJ databases">
        <title>Marinobacter brunus sp. nov., a marine bacterium of Gamma-proteobacteria isolated from the surface seawater of the South China Sea.</title>
        <authorList>
            <person name="Cheng H."/>
            <person name="Wu Y.-H."/>
            <person name="Xamxidin M."/>
            <person name="Xu X.-W."/>
        </authorList>
    </citation>
    <scope>NUCLEOTIDE SEQUENCE [LARGE SCALE GENOMIC DNA]</scope>
    <source>
        <strain evidence="9 10">NH169-3</strain>
    </source>
</reference>
<dbReference type="EMBL" id="PXNP01000013">
    <property type="protein sequence ID" value="PSF12345.1"/>
    <property type="molecule type" value="Genomic_DNA"/>
</dbReference>
<dbReference type="SUPFAM" id="SSF109604">
    <property type="entry name" value="HD-domain/PDEase-like"/>
    <property type="match status" value="1"/>
</dbReference>
<evidence type="ECO:0000259" key="7">
    <source>
        <dbReference type="PROSITE" id="PS51831"/>
    </source>
</evidence>
<dbReference type="InterPro" id="IPR043519">
    <property type="entry name" value="NT_sf"/>
</dbReference>
<dbReference type="Pfam" id="PF13291">
    <property type="entry name" value="ACT_4"/>
    <property type="match status" value="1"/>
</dbReference>
<dbReference type="InterPro" id="IPR033655">
    <property type="entry name" value="TGS_RelA/SpoT"/>
</dbReference>
<accession>A0A2T1KQG6</accession>
<dbReference type="FunFam" id="3.10.20.30:FF:000002">
    <property type="entry name" value="GTP pyrophosphokinase (RelA/SpoT)"/>
    <property type="match status" value="1"/>
</dbReference>
<dbReference type="GO" id="GO:0042594">
    <property type="term" value="P:response to starvation"/>
    <property type="evidence" value="ECO:0007669"/>
    <property type="project" value="TreeGrafter"/>
</dbReference>
<dbReference type="NCBIfam" id="TIGR00691">
    <property type="entry name" value="spoT_relA"/>
    <property type="match status" value="1"/>
</dbReference>
<evidence type="ECO:0000313" key="9">
    <source>
        <dbReference type="EMBL" id="PSF12345.1"/>
    </source>
</evidence>
<comment type="function">
    <text evidence="5">In eubacteria ppGpp (guanosine 3'-diphosphate 5'-diphosphate) is a mediator of the stringent response that coordinates a variety of cellular activities in response to changes in nutritional abundance.</text>
</comment>
<dbReference type="InterPro" id="IPR007685">
    <property type="entry name" value="RelA_SpoT"/>
</dbReference>
<dbReference type="InterPro" id="IPR012676">
    <property type="entry name" value="TGS-like"/>
</dbReference>
<feature type="domain" description="TGS" evidence="8">
    <location>
        <begin position="390"/>
        <end position="451"/>
    </location>
</feature>
<keyword evidence="1" id="KW-0378">Hydrolase</keyword>
<dbReference type="Proteomes" id="UP000239866">
    <property type="component" value="Unassembled WGS sequence"/>
</dbReference>
<comment type="pathway">
    <text evidence="2">Purine metabolism; ppGpp biosynthesis; ppGpp from GDP: step 1/1.</text>
</comment>
<dbReference type="CDD" id="cd04876">
    <property type="entry name" value="ACT_RelA-SpoT"/>
    <property type="match status" value="1"/>
</dbReference>
<dbReference type="OrthoDB" id="9805041at2"/>
<dbReference type="SUPFAM" id="SSF81301">
    <property type="entry name" value="Nucleotidyltransferase"/>
    <property type="match status" value="1"/>
</dbReference>
<dbReference type="InterPro" id="IPR002912">
    <property type="entry name" value="ACT_dom"/>
</dbReference>
<dbReference type="CDD" id="cd00077">
    <property type="entry name" value="HDc"/>
    <property type="match status" value="1"/>
</dbReference>
<dbReference type="Pfam" id="PF02824">
    <property type="entry name" value="TGS"/>
    <property type="match status" value="1"/>
</dbReference>
<dbReference type="SUPFAM" id="SSF55021">
    <property type="entry name" value="ACT-like"/>
    <property type="match status" value="1"/>
</dbReference>
<dbReference type="Gene3D" id="3.30.70.260">
    <property type="match status" value="1"/>
</dbReference>
<dbReference type="InterPro" id="IPR045865">
    <property type="entry name" value="ACT-like_dom_sf"/>
</dbReference>
<dbReference type="PROSITE" id="PS51831">
    <property type="entry name" value="HD"/>
    <property type="match status" value="1"/>
</dbReference>
<dbReference type="PANTHER" id="PTHR21262">
    <property type="entry name" value="GUANOSINE-3',5'-BIS DIPHOSPHATE 3'-PYROPHOSPHOHYDROLASE"/>
    <property type="match status" value="1"/>
</dbReference>
<dbReference type="SMART" id="SM00471">
    <property type="entry name" value="HDc"/>
    <property type="match status" value="1"/>
</dbReference>
<dbReference type="GO" id="GO:0015949">
    <property type="term" value="P:nucleobase-containing small molecule interconversion"/>
    <property type="evidence" value="ECO:0007669"/>
    <property type="project" value="UniProtKB-ARBA"/>
</dbReference>
<evidence type="ECO:0000313" key="10">
    <source>
        <dbReference type="Proteomes" id="UP000239866"/>
    </source>
</evidence>
<dbReference type="UniPathway" id="UPA00908">
    <property type="reaction ID" value="UER00886"/>
</dbReference>
<dbReference type="PROSITE" id="PS51880">
    <property type="entry name" value="TGS"/>
    <property type="match status" value="1"/>
</dbReference>
<gene>
    <name evidence="9" type="ORF">C7H09_03815</name>
</gene>
<dbReference type="CDD" id="cd01668">
    <property type="entry name" value="TGS_RSH"/>
    <property type="match status" value="1"/>
</dbReference>
<dbReference type="InterPro" id="IPR006674">
    <property type="entry name" value="HD_domain"/>
</dbReference>
<evidence type="ECO:0000256" key="3">
    <source>
        <dbReference type="ARBA" id="ARBA00024387"/>
    </source>
</evidence>
<dbReference type="CDD" id="cd05399">
    <property type="entry name" value="NT_Rel-Spo_like"/>
    <property type="match status" value="1"/>
</dbReference>
<dbReference type="InterPro" id="IPR012675">
    <property type="entry name" value="Beta-grasp_dom_sf"/>
</dbReference>
<comment type="similarity">
    <text evidence="5">Belongs to the relA/spoT family.</text>
</comment>
<evidence type="ECO:0000256" key="4">
    <source>
        <dbReference type="ARBA" id="ARBA00047968"/>
    </source>
</evidence>
<dbReference type="GO" id="GO:0008728">
    <property type="term" value="F:GTP diphosphokinase activity"/>
    <property type="evidence" value="ECO:0007669"/>
    <property type="project" value="TreeGrafter"/>
</dbReference>
<dbReference type="Gene3D" id="3.10.20.30">
    <property type="match status" value="1"/>
</dbReference>
<dbReference type="InterPro" id="IPR004095">
    <property type="entry name" value="TGS"/>
</dbReference>
<evidence type="ECO:0000256" key="2">
    <source>
        <dbReference type="ARBA" id="ARBA00024329"/>
    </source>
</evidence>
<organism evidence="9 10">
    <name type="scientific">Marinobacter fuscus</name>
    <dbReference type="NCBI Taxonomy" id="2109942"/>
    <lineage>
        <taxon>Bacteria</taxon>
        <taxon>Pseudomonadati</taxon>
        <taxon>Pseudomonadota</taxon>
        <taxon>Gammaproteobacteria</taxon>
        <taxon>Pseudomonadales</taxon>
        <taxon>Marinobacteraceae</taxon>
        <taxon>Marinobacter</taxon>
    </lineage>
</organism>
<dbReference type="Gene3D" id="1.10.3210.10">
    <property type="entry name" value="Hypothetical protein af1432"/>
    <property type="match status" value="1"/>
</dbReference>
<dbReference type="Pfam" id="PF13328">
    <property type="entry name" value="HD_4"/>
    <property type="match status" value="1"/>
</dbReference>
<dbReference type="Gene3D" id="3.30.460.10">
    <property type="entry name" value="Beta Polymerase, domain 2"/>
    <property type="match status" value="1"/>
</dbReference>
<name>A0A2T1KQG6_9GAMM</name>
<dbReference type="GO" id="GO:0005886">
    <property type="term" value="C:plasma membrane"/>
    <property type="evidence" value="ECO:0007669"/>
    <property type="project" value="TreeGrafter"/>
</dbReference>
<comment type="catalytic activity">
    <reaction evidence="4">
        <text>guanosine 3',5'-bis(diphosphate) + H2O = GDP + diphosphate + H(+)</text>
        <dbReference type="Rhea" id="RHEA:14253"/>
        <dbReference type="ChEBI" id="CHEBI:15377"/>
        <dbReference type="ChEBI" id="CHEBI:15378"/>
        <dbReference type="ChEBI" id="CHEBI:33019"/>
        <dbReference type="ChEBI" id="CHEBI:58189"/>
        <dbReference type="ChEBI" id="CHEBI:77828"/>
        <dbReference type="EC" id="3.1.7.2"/>
    </reaction>
</comment>
<dbReference type="FunFam" id="3.30.460.10:FF:000001">
    <property type="entry name" value="GTP pyrophosphokinase RelA"/>
    <property type="match status" value="1"/>
</dbReference>
<dbReference type="GO" id="GO:0008893">
    <property type="term" value="F:guanosine-3',5'-bis(diphosphate) 3'-diphosphatase activity"/>
    <property type="evidence" value="ECO:0007669"/>
    <property type="project" value="UniProtKB-EC"/>
</dbReference>
<dbReference type="Pfam" id="PF19296">
    <property type="entry name" value="RelA_AH_RIS"/>
    <property type="match status" value="1"/>
</dbReference>
<proteinExistence type="inferred from homology"/>
<evidence type="ECO:0000259" key="8">
    <source>
        <dbReference type="PROSITE" id="PS51880"/>
    </source>
</evidence>
<comment type="caution">
    <text evidence="9">The sequence shown here is derived from an EMBL/GenBank/DDBJ whole genome shotgun (WGS) entry which is preliminary data.</text>
</comment>